<proteinExistence type="predicted"/>
<name>A0A182S4B6_ANOFN</name>
<accession>A0A182S4B6</accession>
<protein>
    <submittedName>
        <fullName evidence="1">Uncharacterized protein</fullName>
    </submittedName>
</protein>
<dbReference type="VEuPathDB" id="VectorBase:AFUN015230"/>
<organism evidence="1">
    <name type="scientific">Anopheles funestus</name>
    <name type="common">African malaria mosquito</name>
    <dbReference type="NCBI Taxonomy" id="62324"/>
    <lineage>
        <taxon>Eukaryota</taxon>
        <taxon>Metazoa</taxon>
        <taxon>Ecdysozoa</taxon>
        <taxon>Arthropoda</taxon>
        <taxon>Hexapoda</taxon>
        <taxon>Insecta</taxon>
        <taxon>Pterygota</taxon>
        <taxon>Neoptera</taxon>
        <taxon>Endopterygota</taxon>
        <taxon>Diptera</taxon>
        <taxon>Nematocera</taxon>
        <taxon>Culicoidea</taxon>
        <taxon>Culicidae</taxon>
        <taxon>Anophelinae</taxon>
        <taxon>Anopheles</taxon>
    </lineage>
</organism>
<dbReference type="EnsemblMetazoa" id="AFUN015230-RC">
    <property type="protein sequence ID" value="AFUN015230-PC"/>
    <property type="gene ID" value="AFUN015230"/>
</dbReference>
<dbReference type="AlphaFoldDB" id="A0A182S4B6"/>
<reference evidence="1" key="1">
    <citation type="submission" date="2020-05" db="UniProtKB">
        <authorList>
            <consortium name="EnsemblMetazoa"/>
        </authorList>
    </citation>
    <scope>IDENTIFICATION</scope>
    <source>
        <strain evidence="1">FUMOZ</strain>
    </source>
</reference>
<evidence type="ECO:0000313" key="1">
    <source>
        <dbReference type="EnsemblMetazoa" id="AFUN015230-PC"/>
    </source>
</evidence>
<sequence>MLVATFKAYTIGHVLQIAEAVNFAPNFHTQTHTRILYTLATKCCTEGS</sequence>